<feature type="repeat" description="HEAT" evidence="2">
    <location>
        <begin position="167"/>
        <end position="205"/>
    </location>
</feature>
<protein>
    <submittedName>
        <fullName evidence="4">Elongation factor 3</fullName>
    </submittedName>
</protein>
<dbReference type="PANTHER" id="PTHR23346">
    <property type="entry name" value="TRANSLATIONAL ACTIVATOR GCN1-RELATED"/>
    <property type="match status" value="1"/>
</dbReference>
<dbReference type="PANTHER" id="PTHR23346:SF7">
    <property type="entry name" value="STALLED RIBOSOME SENSOR GCN1"/>
    <property type="match status" value="1"/>
</dbReference>
<dbReference type="AlphaFoldDB" id="A0A0D2LY25"/>
<dbReference type="SUPFAM" id="SSF48371">
    <property type="entry name" value="ARM repeat"/>
    <property type="match status" value="1"/>
</dbReference>
<proteinExistence type="predicted"/>
<dbReference type="Pfam" id="PF24987">
    <property type="entry name" value="HEAT_EF3_N"/>
    <property type="match status" value="1"/>
</dbReference>
<dbReference type="GO" id="GO:0005829">
    <property type="term" value="C:cytosol"/>
    <property type="evidence" value="ECO:0007669"/>
    <property type="project" value="TreeGrafter"/>
</dbReference>
<keyword evidence="4" id="KW-0648">Protein biosynthesis</keyword>
<dbReference type="GO" id="GO:0034198">
    <property type="term" value="P:cellular response to amino acid starvation"/>
    <property type="evidence" value="ECO:0007669"/>
    <property type="project" value="TreeGrafter"/>
</dbReference>
<evidence type="ECO:0000313" key="5">
    <source>
        <dbReference type="Proteomes" id="UP000054498"/>
    </source>
</evidence>
<keyword evidence="4" id="KW-0251">Elongation factor</keyword>
<dbReference type="OrthoDB" id="2110130at2759"/>
<dbReference type="PROSITE" id="PS50077">
    <property type="entry name" value="HEAT_REPEAT"/>
    <property type="match status" value="1"/>
</dbReference>
<keyword evidence="1" id="KW-0677">Repeat</keyword>
<evidence type="ECO:0000256" key="1">
    <source>
        <dbReference type="ARBA" id="ARBA00022737"/>
    </source>
</evidence>
<dbReference type="KEGG" id="mng:MNEG_11651"/>
<evidence type="ECO:0000256" key="2">
    <source>
        <dbReference type="PROSITE-ProRule" id="PRU00103"/>
    </source>
</evidence>
<dbReference type="Gene3D" id="1.25.10.10">
    <property type="entry name" value="Leucine-rich Repeat Variant"/>
    <property type="match status" value="1"/>
</dbReference>
<dbReference type="GeneID" id="25728935"/>
<name>A0A0D2LY25_9CHLO</name>
<dbReference type="GO" id="GO:0003746">
    <property type="term" value="F:translation elongation factor activity"/>
    <property type="evidence" value="ECO:0007669"/>
    <property type="project" value="UniProtKB-KW"/>
</dbReference>
<dbReference type="Pfam" id="PF24984">
    <property type="entry name" value="HEAT_EF3_GNC1"/>
    <property type="match status" value="1"/>
</dbReference>
<gene>
    <name evidence="4" type="ORF">MNEG_11651</name>
</gene>
<dbReference type="STRING" id="145388.A0A0D2LY25"/>
<organism evidence="4 5">
    <name type="scientific">Monoraphidium neglectum</name>
    <dbReference type="NCBI Taxonomy" id="145388"/>
    <lineage>
        <taxon>Eukaryota</taxon>
        <taxon>Viridiplantae</taxon>
        <taxon>Chlorophyta</taxon>
        <taxon>core chlorophytes</taxon>
        <taxon>Chlorophyceae</taxon>
        <taxon>CS clade</taxon>
        <taxon>Sphaeropleales</taxon>
        <taxon>Selenastraceae</taxon>
        <taxon>Monoraphidium</taxon>
    </lineage>
</organism>
<evidence type="ECO:0000313" key="4">
    <source>
        <dbReference type="EMBL" id="KIY96309.1"/>
    </source>
</evidence>
<evidence type="ECO:0000259" key="3">
    <source>
        <dbReference type="SMART" id="SM01349"/>
    </source>
</evidence>
<dbReference type="RefSeq" id="XP_013895329.1">
    <property type="nucleotide sequence ID" value="XM_014039875.1"/>
</dbReference>
<dbReference type="InterPro" id="IPR021133">
    <property type="entry name" value="HEAT_type_2"/>
</dbReference>
<dbReference type="EMBL" id="KK103066">
    <property type="protein sequence ID" value="KIY96309.1"/>
    <property type="molecule type" value="Genomic_DNA"/>
</dbReference>
<dbReference type="GO" id="GO:0019887">
    <property type="term" value="F:protein kinase regulator activity"/>
    <property type="evidence" value="ECO:0007669"/>
    <property type="project" value="TreeGrafter"/>
</dbReference>
<dbReference type="InterPro" id="IPR016024">
    <property type="entry name" value="ARM-type_fold"/>
</dbReference>
<dbReference type="InterPro" id="IPR011989">
    <property type="entry name" value="ARM-like"/>
</dbReference>
<sequence length="294" mass="30597">MATTVVAPEMASIFDKLSLEGDRSAVASELATAVKAGGVSALVNSGALAQLKAGVEAKEAGAREGALLAIAAVADGVGRPAEPYLMPLLGPVLAALADKATPVRAAAQKAQASLEALLNPHGIGAALPTLFEAMLAQKWQSNEGACKMLSALTDRAPRQVALCLPEIVPVVTEALGNARQAVKDAAVEAMTKCMFVVGNRDIEQFIPILVNCLQNPSTVPDTVHKLASTTFVQTVEAPTLSIMVPLLVRGLRQDNTTAIKRKACLIIENMAKLVDNPLDAVPFLPKLLPARDGC</sequence>
<dbReference type="Proteomes" id="UP000054498">
    <property type="component" value="Unassembled WGS sequence"/>
</dbReference>
<dbReference type="SMART" id="SM01349">
    <property type="entry name" value="TOG"/>
    <property type="match status" value="1"/>
</dbReference>
<reference evidence="4 5" key="1">
    <citation type="journal article" date="2013" name="BMC Genomics">
        <title>Reconstruction of the lipid metabolism for the microalga Monoraphidium neglectum from its genome sequence reveals characteristics suitable for biofuel production.</title>
        <authorList>
            <person name="Bogen C."/>
            <person name="Al-Dilaimi A."/>
            <person name="Albersmeier A."/>
            <person name="Wichmann J."/>
            <person name="Grundmann M."/>
            <person name="Rupp O."/>
            <person name="Lauersen K.J."/>
            <person name="Blifernez-Klassen O."/>
            <person name="Kalinowski J."/>
            <person name="Goesmann A."/>
            <person name="Mussgnug J.H."/>
            <person name="Kruse O."/>
        </authorList>
    </citation>
    <scope>NUCLEOTIDE SEQUENCE [LARGE SCALE GENOMIC DNA]</scope>
    <source>
        <strain evidence="4 5">SAG 48.87</strain>
    </source>
</reference>
<keyword evidence="5" id="KW-1185">Reference proteome</keyword>
<accession>A0A0D2LY25</accession>
<dbReference type="InterPro" id="IPR034085">
    <property type="entry name" value="TOG"/>
</dbReference>
<feature type="domain" description="TOG" evidence="3">
    <location>
        <begin position="1"/>
        <end position="236"/>
    </location>
</feature>
<dbReference type="GO" id="GO:0006417">
    <property type="term" value="P:regulation of translation"/>
    <property type="evidence" value="ECO:0007669"/>
    <property type="project" value="TreeGrafter"/>
</dbReference>